<keyword evidence="1" id="KW-1133">Transmembrane helix</keyword>
<dbReference type="SUPFAM" id="SSF56801">
    <property type="entry name" value="Acetyl-CoA synthetase-like"/>
    <property type="match status" value="1"/>
</dbReference>
<proteinExistence type="predicted"/>
<evidence type="ECO:0000256" key="1">
    <source>
        <dbReference type="SAM" id="Phobius"/>
    </source>
</evidence>
<name>A0A9X0CZZ9_9CNID</name>
<organism evidence="3 4">
    <name type="scientific">Desmophyllum pertusum</name>
    <dbReference type="NCBI Taxonomy" id="174260"/>
    <lineage>
        <taxon>Eukaryota</taxon>
        <taxon>Metazoa</taxon>
        <taxon>Cnidaria</taxon>
        <taxon>Anthozoa</taxon>
        <taxon>Hexacorallia</taxon>
        <taxon>Scleractinia</taxon>
        <taxon>Caryophylliina</taxon>
        <taxon>Caryophylliidae</taxon>
        <taxon>Desmophyllum</taxon>
    </lineage>
</organism>
<keyword evidence="4" id="KW-1185">Reference proteome</keyword>
<feature type="domain" description="AMP-dependent synthetase/ligase" evidence="2">
    <location>
        <begin position="12"/>
        <end position="158"/>
    </location>
</feature>
<protein>
    <recommendedName>
        <fullName evidence="2">AMP-dependent synthetase/ligase domain-containing protein</fullName>
    </recommendedName>
</protein>
<reference evidence="3" key="1">
    <citation type="submission" date="2023-01" db="EMBL/GenBank/DDBJ databases">
        <title>Genome assembly of the deep-sea coral Lophelia pertusa.</title>
        <authorList>
            <person name="Herrera S."/>
            <person name="Cordes E."/>
        </authorList>
    </citation>
    <scope>NUCLEOTIDE SEQUENCE</scope>
    <source>
        <strain evidence="3">USNM1676648</strain>
        <tissue evidence="3">Polyp</tissue>
    </source>
</reference>
<keyword evidence="1" id="KW-0472">Membrane</keyword>
<evidence type="ECO:0000313" key="4">
    <source>
        <dbReference type="Proteomes" id="UP001163046"/>
    </source>
</evidence>
<comment type="caution">
    <text evidence="3">The sequence shown here is derived from an EMBL/GenBank/DDBJ whole genome shotgun (WGS) entry which is preliminary data.</text>
</comment>
<dbReference type="GO" id="GO:0016405">
    <property type="term" value="F:CoA-ligase activity"/>
    <property type="evidence" value="ECO:0007669"/>
    <property type="project" value="TreeGrafter"/>
</dbReference>
<dbReference type="PANTHER" id="PTHR24096">
    <property type="entry name" value="LONG-CHAIN-FATTY-ACID--COA LIGASE"/>
    <property type="match status" value="1"/>
</dbReference>
<dbReference type="InterPro" id="IPR000873">
    <property type="entry name" value="AMP-dep_synth/lig_dom"/>
</dbReference>
<dbReference type="OrthoDB" id="10253869at2759"/>
<gene>
    <name evidence="3" type="ORF">OS493_012515</name>
</gene>
<dbReference type="Pfam" id="PF00501">
    <property type="entry name" value="AMP-binding"/>
    <property type="match status" value="1"/>
</dbReference>
<dbReference type="AlphaFoldDB" id="A0A9X0CZZ9"/>
<dbReference type="Proteomes" id="UP001163046">
    <property type="component" value="Unassembled WGS sequence"/>
</dbReference>
<accession>A0A9X0CZZ9</accession>
<dbReference type="Gene3D" id="3.40.50.980">
    <property type="match status" value="1"/>
</dbReference>
<evidence type="ECO:0000313" key="3">
    <source>
        <dbReference type="EMBL" id="KAJ7379769.1"/>
    </source>
</evidence>
<sequence length="166" mass="18447">MYVPCRTPVVQTGFPKGVMLTHHNLVSELCMIMHDSFRSHPLRGTTLGLLPFFHIFGMVVVMSQYLQRGGKIVCMQQFDGEHMLKIIQDFKVHCLYLVPPIFTFLAKHPSVDNYDLTSIDTLISGAAPLGEELTHAVRKRLPTVVAIGQGYGLTETKSSSNALSSE</sequence>
<keyword evidence="1" id="KW-0812">Transmembrane</keyword>
<feature type="transmembrane region" description="Helical" evidence="1">
    <location>
        <begin position="47"/>
        <end position="66"/>
    </location>
</feature>
<dbReference type="EMBL" id="MU826355">
    <property type="protein sequence ID" value="KAJ7379769.1"/>
    <property type="molecule type" value="Genomic_DNA"/>
</dbReference>
<dbReference type="PANTHER" id="PTHR24096:SF422">
    <property type="entry name" value="BCDNA.GH02901"/>
    <property type="match status" value="1"/>
</dbReference>
<evidence type="ECO:0000259" key="2">
    <source>
        <dbReference type="Pfam" id="PF00501"/>
    </source>
</evidence>